<dbReference type="EMBL" id="AOPZ01000293">
    <property type="protein sequence ID" value="EPH41667.1"/>
    <property type="molecule type" value="Genomic_DNA"/>
</dbReference>
<accession>S4AJM2</accession>
<evidence type="ECO:0000256" key="5">
    <source>
        <dbReference type="SAM" id="MobiDB-lite"/>
    </source>
</evidence>
<feature type="region of interest" description="Disordered" evidence="5">
    <location>
        <begin position="1"/>
        <end position="35"/>
    </location>
</feature>
<keyword evidence="3" id="KW-0804">Transcription</keyword>
<dbReference type="RefSeq" id="WP_016643390.1">
    <property type="nucleotide sequence ID" value="NZ_AOPZ01000293.1"/>
</dbReference>
<evidence type="ECO:0000256" key="2">
    <source>
        <dbReference type="ARBA" id="ARBA00023125"/>
    </source>
</evidence>
<proteinExistence type="predicted"/>
<dbReference type="Proteomes" id="UP000014629">
    <property type="component" value="Unassembled WGS sequence"/>
</dbReference>
<feature type="domain" description="HTH tetR-type" evidence="6">
    <location>
        <begin position="35"/>
        <end position="95"/>
    </location>
</feature>
<comment type="caution">
    <text evidence="7">The sequence shown here is derived from an EMBL/GenBank/DDBJ whole genome shotgun (WGS) entry which is preliminary data.</text>
</comment>
<keyword evidence="2 4" id="KW-0238">DNA-binding</keyword>
<evidence type="ECO:0000256" key="1">
    <source>
        <dbReference type="ARBA" id="ARBA00023015"/>
    </source>
</evidence>
<evidence type="ECO:0000313" key="8">
    <source>
        <dbReference type="Proteomes" id="UP000014629"/>
    </source>
</evidence>
<reference evidence="7 8" key="1">
    <citation type="submission" date="2013-02" db="EMBL/GenBank/DDBJ databases">
        <title>Draft Genome Sequence of Streptomyces aurantiacus, Which Produces Setomimycin.</title>
        <authorList>
            <person name="Gruening B.A."/>
            <person name="Praeg A."/>
            <person name="Erxleben A."/>
            <person name="Guenther S."/>
            <person name="Mueller M."/>
        </authorList>
    </citation>
    <scope>NUCLEOTIDE SEQUENCE [LARGE SCALE GENOMIC DNA]</scope>
    <source>
        <strain evidence="7 8">JA 4570</strain>
    </source>
</reference>
<evidence type="ECO:0000313" key="7">
    <source>
        <dbReference type="EMBL" id="EPH41667.1"/>
    </source>
</evidence>
<dbReference type="OrthoDB" id="3211155at2"/>
<dbReference type="GO" id="GO:0003700">
    <property type="term" value="F:DNA-binding transcription factor activity"/>
    <property type="evidence" value="ECO:0007669"/>
    <property type="project" value="TreeGrafter"/>
</dbReference>
<sequence>MAARGAASADEPAVREPDGRSPDGRAPGLRERKKRQTASRIWQAAVELFVERGFDKVSVAEIAAAADVSKMTVFNYFGTKEDVLLGPMEEHVADAADAVRDRAPGESAADALRRQLLDLIEARDASVGLSDSPRTVQVLRLVTETPVLLHRAHSFHLRRQQFLAGVLAAETGDAVLAEVAAAQLIGVRNAVFAEVHRRRAAGDPLDQVATDAARLARDAFDLVEKGLSGYAVKA</sequence>
<organism evidence="7 8">
    <name type="scientific">Streptomyces aurantiacus JA 4570</name>
    <dbReference type="NCBI Taxonomy" id="1286094"/>
    <lineage>
        <taxon>Bacteria</taxon>
        <taxon>Bacillati</taxon>
        <taxon>Actinomycetota</taxon>
        <taxon>Actinomycetes</taxon>
        <taxon>Kitasatosporales</taxon>
        <taxon>Streptomycetaceae</taxon>
        <taxon>Streptomyces</taxon>
        <taxon>Streptomyces aurantiacus group</taxon>
    </lineage>
</organism>
<keyword evidence="8" id="KW-1185">Reference proteome</keyword>
<dbReference type="AlphaFoldDB" id="S4AJM2"/>
<evidence type="ECO:0000259" key="6">
    <source>
        <dbReference type="PROSITE" id="PS50977"/>
    </source>
</evidence>
<evidence type="ECO:0000256" key="3">
    <source>
        <dbReference type="ARBA" id="ARBA00023163"/>
    </source>
</evidence>
<name>S4AJM2_9ACTN</name>
<dbReference type="InterPro" id="IPR050109">
    <property type="entry name" value="HTH-type_TetR-like_transc_reg"/>
</dbReference>
<protein>
    <submittedName>
        <fullName evidence="7">Putative HTH-type transcriptional regulator TcmR</fullName>
    </submittedName>
</protein>
<dbReference type="PATRIC" id="fig|1286094.4.peg.5202"/>
<dbReference type="PANTHER" id="PTHR30055">
    <property type="entry name" value="HTH-TYPE TRANSCRIPTIONAL REGULATOR RUTR"/>
    <property type="match status" value="1"/>
</dbReference>
<dbReference type="InterPro" id="IPR001647">
    <property type="entry name" value="HTH_TetR"/>
</dbReference>
<dbReference type="InterPro" id="IPR009057">
    <property type="entry name" value="Homeodomain-like_sf"/>
</dbReference>
<dbReference type="Gene3D" id="1.10.357.10">
    <property type="entry name" value="Tetracycline Repressor, domain 2"/>
    <property type="match status" value="1"/>
</dbReference>
<feature type="DNA-binding region" description="H-T-H motif" evidence="4">
    <location>
        <begin position="58"/>
        <end position="77"/>
    </location>
</feature>
<dbReference type="PRINTS" id="PR00455">
    <property type="entry name" value="HTHTETR"/>
</dbReference>
<keyword evidence="1" id="KW-0805">Transcription regulation</keyword>
<dbReference type="Pfam" id="PF00440">
    <property type="entry name" value="TetR_N"/>
    <property type="match status" value="1"/>
</dbReference>
<dbReference type="PROSITE" id="PS50977">
    <property type="entry name" value="HTH_TETR_2"/>
    <property type="match status" value="1"/>
</dbReference>
<dbReference type="PANTHER" id="PTHR30055:SF234">
    <property type="entry name" value="HTH-TYPE TRANSCRIPTIONAL REGULATOR BETI"/>
    <property type="match status" value="1"/>
</dbReference>
<dbReference type="SUPFAM" id="SSF46689">
    <property type="entry name" value="Homeodomain-like"/>
    <property type="match status" value="1"/>
</dbReference>
<gene>
    <name evidence="7" type="ORF">STRAU_5267</name>
</gene>
<dbReference type="GO" id="GO:0000976">
    <property type="term" value="F:transcription cis-regulatory region binding"/>
    <property type="evidence" value="ECO:0007669"/>
    <property type="project" value="TreeGrafter"/>
</dbReference>
<evidence type="ECO:0000256" key="4">
    <source>
        <dbReference type="PROSITE-ProRule" id="PRU00335"/>
    </source>
</evidence>
<feature type="compositionally biased region" description="Basic and acidic residues" evidence="5">
    <location>
        <begin position="12"/>
        <end position="23"/>
    </location>
</feature>
<dbReference type="Gene3D" id="1.10.10.60">
    <property type="entry name" value="Homeodomain-like"/>
    <property type="match status" value="1"/>
</dbReference>